<dbReference type="AlphaFoldDB" id="A0A5C4T6C2"/>
<organism evidence="2 3">
    <name type="scientific">Paenibacillus hemerocallicola</name>
    <dbReference type="NCBI Taxonomy" id="1172614"/>
    <lineage>
        <taxon>Bacteria</taxon>
        <taxon>Bacillati</taxon>
        <taxon>Bacillota</taxon>
        <taxon>Bacilli</taxon>
        <taxon>Bacillales</taxon>
        <taxon>Paenibacillaceae</taxon>
        <taxon>Paenibacillus</taxon>
    </lineage>
</organism>
<evidence type="ECO:0000313" key="3">
    <source>
        <dbReference type="Proteomes" id="UP000307943"/>
    </source>
</evidence>
<dbReference type="Pfam" id="PF13280">
    <property type="entry name" value="WYL"/>
    <property type="match status" value="1"/>
</dbReference>
<comment type="caution">
    <text evidence="2">The sequence shown here is derived from an EMBL/GenBank/DDBJ whole genome shotgun (WGS) entry which is preliminary data.</text>
</comment>
<dbReference type="RefSeq" id="WP_139604122.1">
    <property type="nucleotide sequence ID" value="NZ_VDCQ01000030.1"/>
</dbReference>
<keyword evidence="3" id="KW-1185">Reference proteome</keyword>
<reference evidence="2 3" key="1">
    <citation type="submission" date="2019-05" db="EMBL/GenBank/DDBJ databases">
        <title>We sequenced the genome of Paenibacillus hemerocallicola KCTC 33185 for further insight into its adaptation and study the phylogeny of Paenibacillus.</title>
        <authorList>
            <person name="Narsing Rao M.P."/>
        </authorList>
    </citation>
    <scope>NUCLEOTIDE SEQUENCE [LARGE SCALE GENOMIC DNA]</scope>
    <source>
        <strain evidence="2 3">KCTC 33185</strain>
    </source>
</reference>
<name>A0A5C4T6C2_9BACL</name>
<gene>
    <name evidence="2" type="ORF">FE784_20625</name>
</gene>
<dbReference type="EMBL" id="VDCQ01000030">
    <property type="protein sequence ID" value="TNJ64376.1"/>
    <property type="molecule type" value="Genomic_DNA"/>
</dbReference>
<proteinExistence type="predicted"/>
<accession>A0A5C4T6C2</accession>
<dbReference type="PROSITE" id="PS52050">
    <property type="entry name" value="WYL"/>
    <property type="match status" value="1"/>
</dbReference>
<evidence type="ECO:0000313" key="2">
    <source>
        <dbReference type="EMBL" id="TNJ64376.1"/>
    </source>
</evidence>
<dbReference type="OrthoDB" id="2858389at2"/>
<dbReference type="InterPro" id="IPR026881">
    <property type="entry name" value="WYL_dom"/>
</dbReference>
<sequence length="281" mass="32876">MNPFEKIFNYRILSRLDGSGTLLITSSERAWLKTMLEHPAARQAFEADTLDKLRSALEKDDCLDAADHLAEKARSKESQVYHPLLRRLRRCIASRSGIRLAYTIKNGREVVDQSGFPYKLEYSMVKREWYLLWYHLRHRAFMSTRLQKISSAAEEPLPSYADPDRILNRLNRTLDSRKQEACIEVLRQYNKELSRILYAFSCFEKDVAYDPDEDTYRVRVHFQGDDSEYLLSKIRFLGKRVRVVEGDYIRNRMLESSAKALARYGEDGSLKEQDDQDNATV</sequence>
<dbReference type="Proteomes" id="UP000307943">
    <property type="component" value="Unassembled WGS sequence"/>
</dbReference>
<evidence type="ECO:0000259" key="1">
    <source>
        <dbReference type="Pfam" id="PF13280"/>
    </source>
</evidence>
<protein>
    <submittedName>
        <fullName evidence="2">WYL domain-containing protein</fullName>
    </submittedName>
</protein>
<feature type="domain" description="WYL" evidence="1">
    <location>
        <begin position="84"/>
        <end position="152"/>
    </location>
</feature>